<protein>
    <recommendedName>
        <fullName evidence="7">S-adenosyl-l-methionine hydroxide adenosyltransferase</fullName>
    </recommendedName>
</protein>
<evidence type="ECO:0008006" key="7">
    <source>
        <dbReference type="Google" id="ProtNLM"/>
    </source>
</evidence>
<organism evidence="5 6">
    <name type="scientific">Methanosarcina thermophila (strain ATCC 43570 / DSM 1825 / OCM 12 / VKM B-1830 / TM-1)</name>
    <dbReference type="NCBI Taxonomy" id="523844"/>
    <lineage>
        <taxon>Archaea</taxon>
        <taxon>Methanobacteriati</taxon>
        <taxon>Methanobacteriota</taxon>
        <taxon>Stenosarchaea group</taxon>
        <taxon>Methanomicrobia</taxon>
        <taxon>Methanosarcinales</taxon>
        <taxon>Methanosarcinaceae</taxon>
        <taxon>Methanosarcina</taxon>
    </lineage>
</organism>
<proteinExistence type="inferred from homology"/>
<dbReference type="AlphaFoldDB" id="A0A0E3KYZ7"/>
<dbReference type="Proteomes" id="UP000066529">
    <property type="component" value="Chromosome"/>
</dbReference>
<name>A0A0E3KYZ7_METTT</name>
<evidence type="ECO:0000313" key="6">
    <source>
        <dbReference type="Proteomes" id="UP000066529"/>
    </source>
</evidence>
<dbReference type="SUPFAM" id="SSF102522">
    <property type="entry name" value="Bacterial fluorinating enzyme, N-terminal domain"/>
    <property type="match status" value="1"/>
</dbReference>
<dbReference type="Pfam" id="PF20257">
    <property type="entry name" value="SAM_HAT_C"/>
    <property type="match status" value="1"/>
</dbReference>
<evidence type="ECO:0000259" key="4">
    <source>
        <dbReference type="Pfam" id="PF20257"/>
    </source>
</evidence>
<gene>
    <name evidence="5" type="ORF">MSTHT_1602</name>
</gene>
<evidence type="ECO:0000256" key="2">
    <source>
        <dbReference type="ARBA" id="ARBA00024035"/>
    </source>
</evidence>
<dbReference type="KEGG" id="mthr:MSTHT_1602"/>
<reference evidence="5 6" key="1">
    <citation type="submission" date="2014-07" db="EMBL/GenBank/DDBJ databases">
        <title>Methanogenic archaea and the global carbon cycle.</title>
        <authorList>
            <person name="Henriksen J.R."/>
            <person name="Luke J."/>
            <person name="Reinhart S."/>
            <person name="Benedict M.N."/>
            <person name="Youngblut N.D."/>
            <person name="Metcalf M.E."/>
            <person name="Whitaker R.J."/>
            <person name="Metcalf W.W."/>
        </authorList>
    </citation>
    <scope>NUCLEOTIDE SEQUENCE [LARGE SCALE GENOMIC DNA]</scope>
    <source>
        <strain evidence="6">ATCC 43570 / DSM 1825 / OCM 12 / VKM B-1830 / TM-1</strain>
    </source>
</reference>
<evidence type="ECO:0000313" key="5">
    <source>
        <dbReference type="EMBL" id="AKB13360.1"/>
    </source>
</evidence>
<dbReference type="InterPro" id="IPR046469">
    <property type="entry name" value="SAM_HAT_N"/>
</dbReference>
<dbReference type="PANTHER" id="PTHR35092:SF1">
    <property type="entry name" value="CHLORINASE MJ1651"/>
    <property type="match status" value="1"/>
</dbReference>
<dbReference type="Gene3D" id="3.40.50.10790">
    <property type="entry name" value="S-adenosyl-l-methionine hydroxide adenosyltransferase, N-terminal"/>
    <property type="match status" value="1"/>
</dbReference>
<evidence type="ECO:0000259" key="3">
    <source>
        <dbReference type="Pfam" id="PF01887"/>
    </source>
</evidence>
<dbReference type="EMBL" id="CP009501">
    <property type="protein sequence ID" value="AKB13360.1"/>
    <property type="molecule type" value="Genomic_DNA"/>
</dbReference>
<feature type="domain" description="S-adenosyl-l-methionine hydroxide adenosyltransferase N-terminal" evidence="3">
    <location>
        <begin position="4"/>
        <end position="152"/>
    </location>
</feature>
<dbReference type="InterPro" id="IPR046470">
    <property type="entry name" value="SAM_HAT_C"/>
</dbReference>
<dbReference type="RefSeq" id="WP_048167399.1">
    <property type="nucleotide sequence ID" value="NZ_CP009501.1"/>
</dbReference>
<dbReference type="InterPro" id="IPR023228">
    <property type="entry name" value="SAM_OH_AdoTrfase_N_sf"/>
</dbReference>
<dbReference type="Gene3D" id="2.40.30.90">
    <property type="entry name" value="Bacterial fluorinating enzyme like"/>
    <property type="match status" value="1"/>
</dbReference>
<dbReference type="InterPro" id="IPR023227">
    <property type="entry name" value="SAM_OH_AdoTrfase_C_sf"/>
</dbReference>
<dbReference type="Pfam" id="PF01887">
    <property type="entry name" value="SAM_HAT_N"/>
    <property type="match status" value="1"/>
</dbReference>
<keyword evidence="1" id="KW-0949">S-adenosyl-L-methionine</keyword>
<comment type="similarity">
    <text evidence="2">Belongs to the SAM hydrolase / SAM-dependent halogenase family.</text>
</comment>
<dbReference type="PIRSF" id="PIRSF006779">
    <property type="entry name" value="UCP006779"/>
    <property type="match status" value="1"/>
</dbReference>
<accession>A0A0E3KYZ7</accession>
<feature type="domain" description="S-adenosyl-l-methionine hydroxide adenosyltransferase C-terminal" evidence="4">
    <location>
        <begin position="175"/>
        <end position="257"/>
    </location>
</feature>
<dbReference type="STRING" id="523844.MSTHT_1602"/>
<dbReference type="HOGENOM" id="CLU_059734_1_1_2"/>
<dbReference type="InterPro" id="IPR002747">
    <property type="entry name" value="SAM_OH_AdoTrfase"/>
</dbReference>
<sequence length="262" mass="27992">MPLISLTTDFGDLYPAAMKAIILGINPEVQIVDITHSIRQAGIREGAFALYSLVQYFPPGTVHIGVVDPGVGTSRRALVIKAGDEGKEQFFVGPDNGLLIPAACRLGKMEVHEITNPELMLKSGISATFHGRDIFAPVGAYLSKGTPIDAVGPEISDFVNLNFENFGIDGPFLVGEVIFADSFGNVITNIPADVILKFSTFGSQIEVNGRKVSFVQTYGLVGQEEPLALIGSHGFLEIAVNKGSAARQFGLKSGEQVVIRVF</sequence>
<dbReference type="SUPFAM" id="SSF101852">
    <property type="entry name" value="Bacterial fluorinating enzyme, C-terminal domain"/>
    <property type="match status" value="1"/>
</dbReference>
<dbReference type="PANTHER" id="PTHR35092">
    <property type="entry name" value="CHLORINASE MJ1651"/>
    <property type="match status" value="1"/>
</dbReference>
<evidence type="ECO:0000256" key="1">
    <source>
        <dbReference type="ARBA" id="ARBA00022691"/>
    </source>
</evidence>
<dbReference type="PATRIC" id="fig|523844.20.peg.1994"/>
<dbReference type="GeneID" id="41603045"/>
<dbReference type="OrthoDB" id="372224at2157"/>